<evidence type="ECO:0000313" key="2">
    <source>
        <dbReference type="EMBL" id="ATF09262.1"/>
    </source>
</evidence>
<reference evidence="3" key="1">
    <citation type="submission" date="2017-04" db="EMBL/GenBank/DDBJ databases">
        <title>Genome evolution of the luminous symbionts of deep sea anglerfish.</title>
        <authorList>
            <person name="Hendry T.A."/>
        </authorList>
    </citation>
    <scope>NUCLEOTIDE SEQUENCE [LARGE SCALE GENOMIC DNA]</scope>
</reference>
<dbReference type="InterPro" id="IPR025668">
    <property type="entry name" value="Tnp_DDE_dom"/>
</dbReference>
<keyword evidence="3" id="KW-1185">Reference proteome</keyword>
<gene>
    <name evidence="2" type="ORF">BTN50_0748</name>
</gene>
<evidence type="ECO:0000259" key="1">
    <source>
        <dbReference type="Pfam" id="PF13737"/>
    </source>
</evidence>
<sequence length="60" mass="6998">MIKCVFSMSLKSLQELINSVFKFIQLQLLCHHDSCISKRAKTVSFMFKTKNKGKYSTRSH</sequence>
<dbReference type="Pfam" id="PF13737">
    <property type="entry name" value="DDE_Tnp_1_5"/>
    <property type="match status" value="1"/>
</dbReference>
<feature type="domain" description="Transposase DDE" evidence="1">
    <location>
        <begin position="1"/>
        <end position="52"/>
    </location>
</feature>
<evidence type="ECO:0000313" key="3">
    <source>
        <dbReference type="Proteomes" id="UP000218160"/>
    </source>
</evidence>
<organism evidence="2 3">
    <name type="scientific">Candidatus Enterovibrio altilux</name>
    <dbReference type="NCBI Taxonomy" id="1927128"/>
    <lineage>
        <taxon>Bacteria</taxon>
        <taxon>Pseudomonadati</taxon>
        <taxon>Pseudomonadota</taxon>
        <taxon>Gammaproteobacteria</taxon>
        <taxon>Vibrionales</taxon>
        <taxon>Vibrionaceae</taxon>
        <taxon>Enterovibrio</taxon>
    </lineage>
</organism>
<proteinExistence type="predicted"/>
<dbReference type="Proteomes" id="UP000218160">
    <property type="component" value="Chromosome 1"/>
</dbReference>
<dbReference type="EMBL" id="CP020660">
    <property type="protein sequence ID" value="ATF09262.1"/>
    <property type="molecule type" value="Genomic_DNA"/>
</dbReference>
<dbReference type="KEGG" id="elux:BTN50_0748"/>
<name>A0A291B8E5_9GAMM</name>
<protein>
    <submittedName>
        <fullName evidence="2">Mobile element protein</fullName>
    </submittedName>
</protein>
<dbReference type="AlphaFoldDB" id="A0A291B8E5"/>
<accession>A0A291B8E5</accession>